<dbReference type="Proteomes" id="UP000032274">
    <property type="component" value="Unassembled WGS sequence"/>
</dbReference>
<feature type="region of interest" description="Disordered" evidence="1">
    <location>
        <begin position="48"/>
        <end position="82"/>
    </location>
</feature>
<sequence>MAVLAPRDRRSECVNPVALGDGPQVAGLRGDAMVELLFQRLVRYQIDDSAEHDRGDAEQDAGERGEPEGGPGQMQFHSVRIV</sequence>
<evidence type="ECO:0000313" key="3">
    <source>
        <dbReference type="Proteomes" id="UP000032274"/>
    </source>
</evidence>
<reference evidence="2 3" key="1">
    <citation type="submission" date="2015-01" db="EMBL/GenBank/DDBJ databases">
        <title>Characterization of Swiss Staphylococcus aureus strains involved in food poisoning.</title>
        <authorList>
            <person name="Crovadore J."/>
            <person name="Chablais R."/>
            <person name="Tonacini J."/>
            <person name="Schnyder B."/>
            <person name="Lefort F."/>
        </authorList>
    </citation>
    <scope>NUCLEOTIDE SEQUENCE [LARGE SCALE GENOMIC DNA]</scope>
    <source>
        <strain evidence="2 3">SA-120</strain>
    </source>
</reference>
<protein>
    <submittedName>
        <fullName evidence="2">Uncharacterized protein</fullName>
    </submittedName>
</protein>
<evidence type="ECO:0000313" key="2">
    <source>
        <dbReference type="EMBL" id="KIU01553.1"/>
    </source>
</evidence>
<organism evidence="2 3">
    <name type="scientific">Staphylococcus aureus</name>
    <dbReference type="NCBI Taxonomy" id="1280"/>
    <lineage>
        <taxon>Bacteria</taxon>
        <taxon>Bacillati</taxon>
        <taxon>Bacillota</taxon>
        <taxon>Bacilli</taxon>
        <taxon>Bacillales</taxon>
        <taxon>Staphylococcaceae</taxon>
        <taxon>Staphylococcus</taxon>
    </lineage>
</organism>
<evidence type="ECO:0000256" key="1">
    <source>
        <dbReference type="SAM" id="MobiDB-lite"/>
    </source>
</evidence>
<feature type="compositionally biased region" description="Basic and acidic residues" evidence="1">
    <location>
        <begin position="48"/>
        <end position="67"/>
    </location>
</feature>
<proteinExistence type="predicted"/>
<dbReference type="AlphaFoldDB" id="A0AA40JPY2"/>
<accession>A0AA40JPY2</accession>
<gene>
    <name evidence="2" type="ORF">QU38_01035</name>
</gene>
<name>A0AA40JPY2_STAAU</name>
<comment type="caution">
    <text evidence="2">The sequence shown here is derived from an EMBL/GenBank/DDBJ whole genome shotgun (WGS) entry which is preliminary data.</text>
</comment>
<dbReference type="EMBL" id="JXIG01000227">
    <property type="protein sequence ID" value="KIU01553.1"/>
    <property type="molecule type" value="Genomic_DNA"/>
</dbReference>